<comment type="caution">
    <text evidence="1">The sequence shown here is derived from an EMBL/GenBank/DDBJ whole genome shotgun (WGS) entry which is preliminary data.</text>
</comment>
<protein>
    <submittedName>
        <fullName evidence="1">Uncharacterized protein</fullName>
    </submittedName>
</protein>
<dbReference type="EMBL" id="PGOL01001170">
    <property type="protein sequence ID" value="PKI60284.1"/>
    <property type="molecule type" value="Genomic_DNA"/>
</dbReference>
<proteinExistence type="predicted"/>
<evidence type="ECO:0000313" key="1">
    <source>
        <dbReference type="EMBL" id="PKI60284.1"/>
    </source>
</evidence>
<dbReference type="Proteomes" id="UP000233551">
    <property type="component" value="Unassembled WGS sequence"/>
</dbReference>
<organism evidence="1 2">
    <name type="scientific">Punica granatum</name>
    <name type="common">Pomegranate</name>
    <dbReference type="NCBI Taxonomy" id="22663"/>
    <lineage>
        <taxon>Eukaryota</taxon>
        <taxon>Viridiplantae</taxon>
        <taxon>Streptophyta</taxon>
        <taxon>Embryophyta</taxon>
        <taxon>Tracheophyta</taxon>
        <taxon>Spermatophyta</taxon>
        <taxon>Magnoliopsida</taxon>
        <taxon>eudicotyledons</taxon>
        <taxon>Gunneridae</taxon>
        <taxon>Pentapetalae</taxon>
        <taxon>rosids</taxon>
        <taxon>malvids</taxon>
        <taxon>Myrtales</taxon>
        <taxon>Lythraceae</taxon>
        <taxon>Punica</taxon>
    </lineage>
</organism>
<reference evidence="1 2" key="1">
    <citation type="submission" date="2017-11" db="EMBL/GenBank/DDBJ databases">
        <title>De-novo sequencing of pomegranate (Punica granatum L.) genome.</title>
        <authorList>
            <person name="Akparov Z."/>
            <person name="Amiraslanov A."/>
            <person name="Hajiyeva S."/>
            <person name="Abbasov M."/>
            <person name="Kaur K."/>
            <person name="Hamwieh A."/>
            <person name="Solovyev V."/>
            <person name="Salamov A."/>
            <person name="Braich B."/>
            <person name="Kosarev P."/>
            <person name="Mahmoud A."/>
            <person name="Hajiyev E."/>
            <person name="Babayeva S."/>
            <person name="Izzatullayeva V."/>
            <person name="Mammadov A."/>
            <person name="Mammadov A."/>
            <person name="Sharifova S."/>
            <person name="Ojaghi J."/>
            <person name="Eynullazada K."/>
            <person name="Bayramov B."/>
            <person name="Abdulazimova A."/>
            <person name="Shahmuradov I."/>
        </authorList>
    </citation>
    <scope>NUCLEOTIDE SEQUENCE [LARGE SCALE GENOMIC DNA]</scope>
    <source>
        <strain evidence="2">cv. AG2017</strain>
        <tissue evidence="1">Leaf</tissue>
    </source>
</reference>
<evidence type="ECO:0000313" key="2">
    <source>
        <dbReference type="Proteomes" id="UP000233551"/>
    </source>
</evidence>
<gene>
    <name evidence="1" type="ORF">CRG98_019339</name>
</gene>
<name>A0A2I0JVD7_PUNGR</name>
<sequence length="72" mass="8084">MEMKLPDFLLRPERPSFKWKQRIPFSLELPECLKQMIHMQLTSSDTARVESAAAFLEIEAAAAAAHAQGVTV</sequence>
<keyword evidence="2" id="KW-1185">Reference proteome</keyword>
<accession>A0A2I0JVD7</accession>
<dbReference type="AlphaFoldDB" id="A0A2I0JVD7"/>